<accession>A0A839IXA5</accession>
<proteinExistence type="predicted"/>
<keyword evidence="2" id="KW-1185">Reference proteome</keyword>
<dbReference type="Proteomes" id="UP000565262">
    <property type="component" value="Unassembled WGS sequence"/>
</dbReference>
<comment type="caution">
    <text evidence="1">The sequence shown here is derived from an EMBL/GenBank/DDBJ whole genome shotgun (WGS) entry which is preliminary data.</text>
</comment>
<evidence type="ECO:0000313" key="1">
    <source>
        <dbReference type="EMBL" id="MBB1489601.1"/>
    </source>
</evidence>
<dbReference type="AlphaFoldDB" id="A0A839IXA5"/>
<reference evidence="1 2" key="1">
    <citation type="submission" date="2020-08" db="EMBL/GenBank/DDBJ databases">
        <title>Oceanospirillum sp. nov. isolated from marine sediment.</title>
        <authorList>
            <person name="Ji X."/>
        </authorList>
    </citation>
    <scope>NUCLEOTIDE SEQUENCE [LARGE SCALE GENOMIC DNA]</scope>
    <source>
        <strain evidence="1 2">D5</strain>
    </source>
</reference>
<sequence length="274" mass="30728">MKIIARFLIKTLAFLLLYLFFSELFKPLFAQTPADEPPTESFWQIAPIFSGQAEPPPEIRTYQLPRFDNHAQGNHHSAVPPLKLAPAIDYDALYQAALNCYPEKSKFGLEVELEGAFKNRKTYDYTGSEIGQHYIGLVARMPLYSASELNREREREYKRRTETASTIGAFLQALAKRNHSIRQLGLYQSLEARSQIRVQQGVATTAEQVQFLEKVALAQESLITAETALAEHRLGLIAACSDDKAPLLNDYLKRISVKNLQPPEAGQSSGQNAS</sequence>
<organism evidence="1 2">
    <name type="scientific">Oceanospirillum sediminis</name>
    <dbReference type="NCBI Taxonomy" id="2760088"/>
    <lineage>
        <taxon>Bacteria</taxon>
        <taxon>Pseudomonadati</taxon>
        <taxon>Pseudomonadota</taxon>
        <taxon>Gammaproteobacteria</taxon>
        <taxon>Oceanospirillales</taxon>
        <taxon>Oceanospirillaceae</taxon>
        <taxon>Oceanospirillum</taxon>
    </lineage>
</organism>
<dbReference type="RefSeq" id="WP_182812158.1">
    <property type="nucleotide sequence ID" value="NZ_JACJFM010000062.1"/>
</dbReference>
<protein>
    <submittedName>
        <fullName evidence="1">Uncharacterized protein</fullName>
    </submittedName>
</protein>
<dbReference type="SUPFAM" id="SSF56954">
    <property type="entry name" value="Outer membrane efflux proteins (OEP)"/>
    <property type="match status" value="1"/>
</dbReference>
<evidence type="ECO:0000313" key="2">
    <source>
        <dbReference type="Proteomes" id="UP000565262"/>
    </source>
</evidence>
<gene>
    <name evidence="1" type="ORF">H4O21_23605</name>
</gene>
<dbReference type="EMBL" id="JACJFM010000062">
    <property type="protein sequence ID" value="MBB1489601.1"/>
    <property type="molecule type" value="Genomic_DNA"/>
</dbReference>
<name>A0A839IXA5_9GAMM</name>